<organism evidence="1 2">
    <name type="scientific">Durusdinium trenchii</name>
    <dbReference type="NCBI Taxonomy" id="1381693"/>
    <lineage>
        <taxon>Eukaryota</taxon>
        <taxon>Sar</taxon>
        <taxon>Alveolata</taxon>
        <taxon>Dinophyceae</taxon>
        <taxon>Suessiales</taxon>
        <taxon>Symbiodiniaceae</taxon>
        <taxon>Durusdinium</taxon>
    </lineage>
</organism>
<keyword evidence="2" id="KW-1185">Reference proteome</keyword>
<name>A0ABP0HJ26_9DINO</name>
<sequence length="156" mass="17648">MPCRAVEQREARNKLASKLVRKLIQRLSGEHHEKRLISTNRLFPQGSFKTKGLREIFGGWAMKYRGKGRCMTKKLCKLVCKQVRQHFGTGDVPQGEAERLLLLIQVARKKKLKRVAMDCVETQPIDLSEASAGCLRVVHFDLASLQAPSASMVYDP</sequence>
<accession>A0ABP0HJ26</accession>
<evidence type="ECO:0000313" key="1">
    <source>
        <dbReference type="EMBL" id="CAK8990206.1"/>
    </source>
</evidence>
<reference evidence="1 2" key="1">
    <citation type="submission" date="2024-02" db="EMBL/GenBank/DDBJ databases">
        <authorList>
            <person name="Chen Y."/>
            <person name="Shah S."/>
            <person name="Dougan E. K."/>
            <person name="Thang M."/>
            <person name="Chan C."/>
        </authorList>
    </citation>
    <scope>NUCLEOTIDE SEQUENCE [LARGE SCALE GENOMIC DNA]</scope>
</reference>
<evidence type="ECO:0000313" key="2">
    <source>
        <dbReference type="Proteomes" id="UP001642464"/>
    </source>
</evidence>
<gene>
    <name evidence="1" type="ORF">SCF082_LOCUS2137</name>
</gene>
<proteinExistence type="predicted"/>
<feature type="non-terminal residue" evidence="1">
    <location>
        <position position="156"/>
    </location>
</feature>
<comment type="caution">
    <text evidence="1">The sequence shown here is derived from an EMBL/GenBank/DDBJ whole genome shotgun (WGS) entry which is preliminary data.</text>
</comment>
<dbReference type="Proteomes" id="UP001642464">
    <property type="component" value="Unassembled WGS sequence"/>
</dbReference>
<dbReference type="EMBL" id="CAXAMM010001069">
    <property type="protein sequence ID" value="CAK8990206.1"/>
    <property type="molecule type" value="Genomic_DNA"/>
</dbReference>
<protein>
    <submittedName>
        <fullName evidence="1">Uncharacterized protein</fullName>
    </submittedName>
</protein>